<evidence type="ECO:0000313" key="3">
    <source>
        <dbReference type="Proteomes" id="UP000887013"/>
    </source>
</evidence>
<dbReference type="AlphaFoldDB" id="A0A8X6MAZ3"/>
<dbReference type="Proteomes" id="UP000887013">
    <property type="component" value="Unassembled WGS sequence"/>
</dbReference>
<reference evidence="2" key="1">
    <citation type="submission" date="2020-08" db="EMBL/GenBank/DDBJ databases">
        <title>Multicomponent nature underlies the extraordinary mechanical properties of spider dragline silk.</title>
        <authorList>
            <person name="Kono N."/>
            <person name="Nakamura H."/>
            <person name="Mori M."/>
            <person name="Yoshida Y."/>
            <person name="Ohtoshi R."/>
            <person name="Malay A.D."/>
            <person name="Moran D.A.P."/>
            <person name="Tomita M."/>
            <person name="Numata K."/>
            <person name="Arakawa K."/>
        </authorList>
    </citation>
    <scope>NUCLEOTIDE SEQUENCE</scope>
</reference>
<accession>A0A8X6MAZ3</accession>
<comment type="caution">
    <text evidence="2">The sequence shown here is derived from an EMBL/GenBank/DDBJ whole genome shotgun (WGS) entry which is preliminary data.</text>
</comment>
<name>A0A8X6MAZ3_NEPPI</name>
<evidence type="ECO:0000313" key="2">
    <source>
        <dbReference type="EMBL" id="GFS37933.1"/>
    </source>
</evidence>
<dbReference type="EMBL" id="BMAW01043172">
    <property type="protein sequence ID" value="GFS37933.1"/>
    <property type="molecule type" value="Genomic_DNA"/>
</dbReference>
<sequence length="102" mass="11337">MNTDHCSRRVIHVRTVEESVQKNLASPTPENSKTKMSKQLNNSDSVTTSFGEESEIDTVANYTTPVTTPAKLDKNPNSDTESDDNDGFTAMNRGRKESFQLL</sequence>
<organism evidence="2 3">
    <name type="scientific">Nephila pilipes</name>
    <name type="common">Giant wood spider</name>
    <name type="synonym">Nephila maculata</name>
    <dbReference type="NCBI Taxonomy" id="299642"/>
    <lineage>
        <taxon>Eukaryota</taxon>
        <taxon>Metazoa</taxon>
        <taxon>Ecdysozoa</taxon>
        <taxon>Arthropoda</taxon>
        <taxon>Chelicerata</taxon>
        <taxon>Arachnida</taxon>
        <taxon>Araneae</taxon>
        <taxon>Araneomorphae</taxon>
        <taxon>Entelegynae</taxon>
        <taxon>Araneoidea</taxon>
        <taxon>Nephilidae</taxon>
        <taxon>Nephila</taxon>
    </lineage>
</organism>
<evidence type="ECO:0000256" key="1">
    <source>
        <dbReference type="SAM" id="MobiDB-lite"/>
    </source>
</evidence>
<feature type="compositionally biased region" description="Polar residues" evidence="1">
    <location>
        <begin position="37"/>
        <end position="51"/>
    </location>
</feature>
<feature type="compositionally biased region" description="Polar residues" evidence="1">
    <location>
        <begin position="21"/>
        <end position="31"/>
    </location>
</feature>
<gene>
    <name evidence="2" type="ORF">NPIL_647131</name>
</gene>
<proteinExistence type="predicted"/>
<keyword evidence="3" id="KW-1185">Reference proteome</keyword>
<protein>
    <submittedName>
        <fullName evidence="2">Uncharacterized protein</fullName>
    </submittedName>
</protein>
<feature type="region of interest" description="Disordered" evidence="1">
    <location>
        <begin position="1"/>
        <end position="102"/>
    </location>
</feature>